<dbReference type="Gene3D" id="3.90.79.10">
    <property type="entry name" value="Nucleoside Triphosphate Pyrophosphohydrolase"/>
    <property type="match status" value="1"/>
</dbReference>
<comment type="function">
    <text evidence="10">May catalyze the hydrolysis of nucleoside triphosphates including dGTP, dTTP, dCTP, their oxidized forms like 8-oxo-dGTP and the prodrug thiopurine derivatives 6-thio-dGTP and 6-thio-GTP. Could also catalyze the hydrolysis of some nucleoside diphosphate derivatives. Hydrolyzes oxidized nucleosides triphosphates like 8-oxo-dGTP in vitro, but the specificity and efficiency towards these substrates are low. Therefore, the potential in vivo sanitizing role of this enzyme, that would consist in removing oxidatively damaged forms of nucleosides to prevent their incorporation into DNA, is unclear. Through the hydrolysis of thioguanosine triphosphates may participate in the catabolism of thiopurine drugs. May also have a role in DNA synthesis and cell cycle progression by stabilizing PCNA. Exhibits decapping activity towards dpCoA-capped RNAs in vitro.</text>
</comment>
<evidence type="ECO:0000256" key="7">
    <source>
        <dbReference type="ARBA" id="ARBA00023211"/>
    </source>
</evidence>
<evidence type="ECO:0000256" key="13">
    <source>
        <dbReference type="ARBA" id="ARBA00076736"/>
    </source>
</evidence>
<keyword evidence="6" id="KW-0460">Magnesium</keyword>
<dbReference type="GO" id="GO:0008413">
    <property type="term" value="F:8-oxo-7,8-dihydroguanosine triphosphate pyrophosphatase activity"/>
    <property type="evidence" value="ECO:0007669"/>
    <property type="project" value="UniProtKB-ARBA"/>
</dbReference>
<dbReference type="GO" id="GO:0046872">
    <property type="term" value="F:metal ion binding"/>
    <property type="evidence" value="ECO:0007669"/>
    <property type="project" value="UniProtKB-KW"/>
</dbReference>
<dbReference type="PROSITE" id="PS00893">
    <property type="entry name" value="NUDIX_BOX"/>
    <property type="match status" value="1"/>
</dbReference>
<evidence type="ECO:0000256" key="4">
    <source>
        <dbReference type="ARBA" id="ARBA00022723"/>
    </source>
</evidence>
<evidence type="ECO:0000256" key="12">
    <source>
        <dbReference type="ARBA" id="ARBA00070687"/>
    </source>
</evidence>
<name>A0A6P8HP28_ACTTE</name>
<keyword evidence="17" id="KW-1185">Reference proteome</keyword>
<evidence type="ECO:0000256" key="15">
    <source>
        <dbReference type="ARBA" id="ARBA00080476"/>
    </source>
</evidence>
<comment type="catalytic activity">
    <reaction evidence="8">
        <text>a 2'-deoxyribonucleoside 5'-triphosphate + H2O = a 2'-deoxyribonucleoside 5'-phosphate + diphosphate + H(+)</text>
        <dbReference type="Rhea" id="RHEA:44644"/>
        <dbReference type="ChEBI" id="CHEBI:15377"/>
        <dbReference type="ChEBI" id="CHEBI:15378"/>
        <dbReference type="ChEBI" id="CHEBI:33019"/>
        <dbReference type="ChEBI" id="CHEBI:61560"/>
        <dbReference type="ChEBI" id="CHEBI:65317"/>
        <dbReference type="EC" id="3.6.1.9"/>
    </reaction>
</comment>
<protein>
    <recommendedName>
        <fullName evidence="12">Nucleotide triphosphate diphosphatase NUDT15</fullName>
    </recommendedName>
    <alternativeName>
        <fullName evidence="13">MutT homolog 2</fullName>
    </alternativeName>
    <alternativeName>
        <fullName evidence="15">Nucleoside diphosphate-linked moiety X motif 15</fullName>
    </alternativeName>
    <alternativeName>
        <fullName evidence="14">Nucleoside diphosphate-linked to another moiety X hydrolase 15</fullName>
    </alternativeName>
</protein>
<dbReference type="InParanoid" id="A0A6P8HP28"/>
<dbReference type="KEGG" id="aten:116294636"/>
<feature type="domain" description="Nudix hydrolase" evidence="16">
    <location>
        <begin position="7"/>
        <end position="150"/>
    </location>
</feature>
<dbReference type="GO" id="GO:0005829">
    <property type="term" value="C:cytosol"/>
    <property type="evidence" value="ECO:0007669"/>
    <property type="project" value="TreeGrafter"/>
</dbReference>
<dbReference type="GO" id="GO:0006203">
    <property type="term" value="P:dGTP catabolic process"/>
    <property type="evidence" value="ECO:0007669"/>
    <property type="project" value="TreeGrafter"/>
</dbReference>
<evidence type="ECO:0000313" key="18">
    <source>
        <dbReference type="RefSeq" id="XP_031558134.1"/>
    </source>
</evidence>
<gene>
    <name evidence="18" type="primary">LOC116294636</name>
</gene>
<evidence type="ECO:0000256" key="11">
    <source>
        <dbReference type="ARBA" id="ARBA00062087"/>
    </source>
</evidence>
<dbReference type="InterPro" id="IPR020084">
    <property type="entry name" value="NUDIX_hydrolase_CS"/>
</dbReference>
<evidence type="ECO:0000256" key="10">
    <source>
        <dbReference type="ARBA" id="ARBA00055812"/>
    </source>
</evidence>
<evidence type="ECO:0000256" key="8">
    <source>
        <dbReference type="ARBA" id="ARBA00036546"/>
    </source>
</evidence>
<dbReference type="AlphaFoldDB" id="A0A6P8HP28"/>
<proteinExistence type="inferred from homology"/>
<dbReference type="GO" id="GO:0035539">
    <property type="term" value="F:8-oxo-7,8-dihydrodeoxyguanosine triphosphate pyrophosphatase activity"/>
    <property type="evidence" value="ECO:0007669"/>
    <property type="project" value="TreeGrafter"/>
</dbReference>
<keyword evidence="5" id="KW-0378">Hydrolase</keyword>
<dbReference type="FunCoup" id="A0A6P8HP28">
    <property type="interactions" value="430"/>
</dbReference>
<dbReference type="Proteomes" id="UP000515163">
    <property type="component" value="Unplaced"/>
</dbReference>
<evidence type="ECO:0000256" key="6">
    <source>
        <dbReference type="ARBA" id="ARBA00022842"/>
    </source>
</evidence>
<dbReference type="PANTHER" id="PTHR16099:SF5">
    <property type="entry name" value="NUCLEOTIDE TRIPHOSPHATE DIPHOSPHATASE NUDT15"/>
    <property type="match status" value="1"/>
</dbReference>
<dbReference type="GO" id="GO:0006950">
    <property type="term" value="P:response to stress"/>
    <property type="evidence" value="ECO:0007669"/>
    <property type="project" value="UniProtKB-ARBA"/>
</dbReference>
<dbReference type="InterPro" id="IPR015797">
    <property type="entry name" value="NUDIX_hydrolase-like_dom_sf"/>
</dbReference>
<dbReference type="CDD" id="cd04678">
    <property type="entry name" value="NUDIX_MTH2_Nudt15"/>
    <property type="match status" value="1"/>
</dbReference>
<dbReference type="Pfam" id="PF00293">
    <property type="entry name" value="NUDIX"/>
    <property type="match status" value="1"/>
</dbReference>
<evidence type="ECO:0000256" key="2">
    <source>
        <dbReference type="ARBA" id="ARBA00001946"/>
    </source>
</evidence>
<dbReference type="GeneID" id="116294636"/>
<comment type="subunit">
    <text evidence="11">Homodimer. Interacts with PCNA; interaction is disrupted in response to UV irradiation.</text>
</comment>
<evidence type="ECO:0000256" key="14">
    <source>
        <dbReference type="ARBA" id="ARBA00077398"/>
    </source>
</evidence>
<sequence length="167" mass="18824">MNKKEHTLRVGVGVGVFITSPDHPGCVLIGKRKGSSGSGTYGLPGGHLEFSEEWHDCASRETLEETGLCITNISFGTVVNSVLKEEDYHYITIFMKAEVDRKSQVTEPMNKEPEKCEGWGWCEWHSSTFPSPLFDPLKKARQQGYDPFEDDMYGHKNSSLFKKCETK</sequence>
<dbReference type="PANTHER" id="PTHR16099">
    <property type="entry name" value="8-OXO-DGTP DIPHOSPHATES NUDT15"/>
    <property type="match status" value="1"/>
</dbReference>
<evidence type="ECO:0000259" key="16">
    <source>
        <dbReference type="PROSITE" id="PS51462"/>
    </source>
</evidence>
<dbReference type="RefSeq" id="XP_031558134.1">
    <property type="nucleotide sequence ID" value="XM_031702274.1"/>
</dbReference>
<comment type="cofactor">
    <cofactor evidence="1">
        <name>Mn(2+)</name>
        <dbReference type="ChEBI" id="CHEBI:29035"/>
    </cofactor>
</comment>
<accession>A0A6P8HP28</accession>
<keyword evidence="7" id="KW-0464">Manganese</keyword>
<dbReference type="FunFam" id="3.90.79.10:FF:000034">
    <property type="entry name" value="Nucleotide triphosphate diphosphatase NUDT15"/>
    <property type="match status" value="1"/>
</dbReference>
<evidence type="ECO:0000256" key="5">
    <source>
        <dbReference type="ARBA" id="ARBA00022801"/>
    </source>
</evidence>
<evidence type="ECO:0000256" key="9">
    <source>
        <dbReference type="ARBA" id="ARBA00036800"/>
    </source>
</evidence>
<dbReference type="SUPFAM" id="SSF55811">
    <property type="entry name" value="Nudix"/>
    <property type="match status" value="1"/>
</dbReference>
<organism evidence="17 18">
    <name type="scientific">Actinia tenebrosa</name>
    <name type="common">Australian red waratah sea anemone</name>
    <dbReference type="NCBI Taxonomy" id="6105"/>
    <lineage>
        <taxon>Eukaryota</taxon>
        <taxon>Metazoa</taxon>
        <taxon>Cnidaria</taxon>
        <taxon>Anthozoa</taxon>
        <taxon>Hexacorallia</taxon>
        <taxon>Actiniaria</taxon>
        <taxon>Actiniidae</taxon>
        <taxon>Actinia</taxon>
    </lineage>
</organism>
<evidence type="ECO:0000256" key="1">
    <source>
        <dbReference type="ARBA" id="ARBA00001936"/>
    </source>
</evidence>
<keyword evidence="4" id="KW-0479">Metal-binding</keyword>
<evidence type="ECO:0000313" key="17">
    <source>
        <dbReference type="Proteomes" id="UP000515163"/>
    </source>
</evidence>
<reference evidence="18" key="1">
    <citation type="submission" date="2025-08" db="UniProtKB">
        <authorList>
            <consortium name="RefSeq"/>
        </authorList>
    </citation>
    <scope>IDENTIFICATION</scope>
    <source>
        <tissue evidence="18">Tentacle</tissue>
    </source>
</reference>
<dbReference type="OrthoDB" id="447842at2759"/>
<dbReference type="InterPro" id="IPR000086">
    <property type="entry name" value="NUDIX_hydrolase_dom"/>
</dbReference>
<comment type="cofactor">
    <cofactor evidence="2">
        <name>Mg(2+)</name>
        <dbReference type="ChEBI" id="CHEBI:18420"/>
    </cofactor>
</comment>
<dbReference type="PROSITE" id="PS51462">
    <property type="entry name" value="NUDIX"/>
    <property type="match status" value="1"/>
</dbReference>
<evidence type="ECO:0000256" key="3">
    <source>
        <dbReference type="ARBA" id="ARBA00005582"/>
    </source>
</evidence>
<comment type="catalytic activity">
    <reaction evidence="9">
        <text>a ribonucleoside 5'-triphosphate + H2O = a ribonucleoside 5'-phosphate + diphosphate + H(+)</text>
        <dbReference type="Rhea" id="RHEA:23996"/>
        <dbReference type="ChEBI" id="CHEBI:15377"/>
        <dbReference type="ChEBI" id="CHEBI:15378"/>
        <dbReference type="ChEBI" id="CHEBI:33019"/>
        <dbReference type="ChEBI" id="CHEBI:58043"/>
        <dbReference type="ChEBI" id="CHEBI:61557"/>
        <dbReference type="EC" id="3.6.1.9"/>
    </reaction>
</comment>
<comment type="similarity">
    <text evidence="3">Belongs to the Nudix hydrolase family.</text>
</comment>